<dbReference type="Proteomes" id="UP000297777">
    <property type="component" value="Unassembled WGS sequence"/>
</dbReference>
<keyword evidence="3" id="KW-1185">Reference proteome</keyword>
<evidence type="ECO:0000313" key="3">
    <source>
        <dbReference type="Proteomes" id="UP000297777"/>
    </source>
</evidence>
<feature type="region of interest" description="Disordered" evidence="1">
    <location>
        <begin position="26"/>
        <end position="65"/>
    </location>
</feature>
<name>A0A4Z1EBR0_9HELO</name>
<proteinExistence type="predicted"/>
<feature type="compositionally biased region" description="Basic and acidic residues" evidence="1">
    <location>
        <begin position="149"/>
        <end position="162"/>
    </location>
</feature>
<dbReference type="AlphaFoldDB" id="A0A4Z1EBR0"/>
<evidence type="ECO:0000256" key="1">
    <source>
        <dbReference type="SAM" id="MobiDB-lite"/>
    </source>
</evidence>
<protein>
    <submittedName>
        <fullName evidence="2">Uncharacterized protein</fullName>
    </submittedName>
</protein>
<reference evidence="2 3" key="1">
    <citation type="submission" date="2017-12" db="EMBL/GenBank/DDBJ databases">
        <title>Comparative genomics of Botrytis spp.</title>
        <authorList>
            <person name="Valero-Jimenez C.A."/>
            <person name="Tapia P."/>
            <person name="Veloso J."/>
            <person name="Silva-Moreno E."/>
            <person name="Staats M."/>
            <person name="Valdes J.H."/>
            <person name="Van Kan J.A.L."/>
        </authorList>
    </citation>
    <scope>NUCLEOTIDE SEQUENCE [LARGE SCALE GENOMIC DNA]</scope>
    <source>
        <strain evidence="2 3">Bt9001</strain>
    </source>
</reference>
<feature type="compositionally biased region" description="Low complexity" evidence="1">
    <location>
        <begin position="51"/>
        <end position="62"/>
    </location>
</feature>
<dbReference type="EMBL" id="PQXH01000155">
    <property type="protein sequence ID" value="TGO09764.1"/>
    <property type="molecule type" value="Genomic_DNA"/>
</dbReference>
<organism evidence="2 3">
    <name type="scientific">Botrytis tulipae</name>
    <dbReference type="NCBI Taxonomy" id="87230"/>
    <lineage>
        <taxon>Eukaryota</taxon>
        <taxon>Fungi</taxon>
        <taxon>Dikarya</taxon>
        <taxon>Ascomycota</taxon>
        <taxon>Pezizomycotina</taxon>
        <taxon>Leotiomycetes</taxon>
        <taxon>Helotiales</taxon>
        <taxon>Sclerotiniaceae</taxon>
        <taxon>Botrytis</taxon>
    </lineage>
</organism>
<dbReference type="OrthoDB" id="10608303at2759"/>
<accession>A0A4Z1EBR0</accession>
<gene>
    <name evidence="2" type="ORF">BTUL_0155g00200</name>
</gene>
<comment type="caution">
    <text evidence="2">The sequence shown here is derived from an EMBL/GenBank/DDBJ whole genome shotgun (WGS) entry which is preliminary data.</text>
</comment>
<sequence length="192" mass="21678">MAQINKQEKLDIERVNNLAIKSQHGLEVAKDERASVSGTKSFHLPTRTKVPSQQPSNTTTPPIDLQFDEYSDEACPRTADPPRTRKKTFGFLKAARKARLRWKEEEKKQIALGIHSSEEIPATVDAITREAHRQYRKERKLRKCIDGKTGKFEAKNETKTMELKAASGDEDDGFGSSDGVRLPPQMENIESD</sequence>
<evidence type="ECO:0000313" key="2">
    <source>
        <dbReference type="EMBL" id="TGO09764.1"/>
    </source>
</evidence>
<feature type="region of interest" description="Disordered" evidence="1">
    <location>
        <begin position="149"/>
        <end position="192"/>
    </location>
</feature>